<keyword evidence="1" id="KW-0472">Membrane</keyword>
<evidence type="ECO:0000313" key="3">
    <source>
        <dbReference type="Proteomes" id="UP000050902"/>
    </source>
</evidence>
<keyword evidence="1" id="KW-0812">Transmembrane</keyword>
<keyword evidence="1" id="KW-1133">Transmembrane helix</keyword>
<organism evidence="2 3">
    <name type="scientific">Stenotrophomonas nitritireducens</name>
    <dbReference type="NCBI Taxonomy" id="83617"/>
    <lineage>
        <taxon>Bacteria</taxon>
        <taxon>Pseudomonadati</taxon>
        <taxon>Pseudomonadota</taxon>
        <taxon>Gammaproteobacteria</taxon>
        <taxon>Lysobacterales</taxon>
        <taxon>Lysobacteraceae</taxon>
        <taxon>Stenotrophomonas</taxon>
    </lineage>
</organism>
<feature type="transmembrane region" description="Helical" evidence="1">
    <location>
        <begin position="53"/>
        <end position="72"/>
    </location>
</feature>
<dbReference type="EMBL" id="LDJG01000019">
    <property type="protein sequence ID" value="KRG56077.1"/>
    <property type="molecule type" value="Genomic_DNA"/>
</dbReference>
<keyword evidence="3" id="KW-1185">Reference proteome</keyword>
<evidence type="ECO:0000256" key="1">
    <source>
        <dbReference type="SAM" id="Phobius"/>
    </source>
</evidence>
<comment type="caution">
    <text evidence="2">The sequence shown here is derived from an EMBL/GenBank/DDBJ whole genome shotgun (WGS) entry which is preliminary data.</text>
</comment>
<dbReference type="Proteomes" id="UP000050902">
    <property type="component" value="Unassembled WGS sequence"/>
</dbReference>
<gene>
    <name evidence="2" type="ORF">ABB22_13145</name>
</gene>
<protein>
    <submittedName>
        <fullName evidence="2">Uncharacterized protein</fullName>
    </submittedName>
</protein>
<name>A0ABR5NI33_9GAMM</name>
<proteinExistence type="predicted"/>
<evidence type="ECO:0000313" key="2">
    <source>
        <dbReference type="EMBL" id="KRG56077.1"/>
    </source>
</evidence>
<accession>A0ABR5NI33</accession>
<reference evidence="2 3" key="1">
    <citation type="submission" date="2015-05" db="EMBL/GenBank/DDBJ databases">
        <title>Genome sequencing and analysis of members of genus Stenotrophomonas.</title>
        <authorList>
            <person name="Patil P.P."/>
            <person name="Midha S."/>
            <person name="Patil P.B."/>
        </authorList>
    </citation>
    <scope>NUCLEOTIDE SEQUENCE [LARGE SCALE GENOMIC DNA]</scope>
    <source>
        <strain evidence="2 3">DSM 12575</strain>
    </source>
</reference>
<sequence length="98" mass="10663">MSAAVIVLTIVVCNWPLGSRPLALFIDPVGVDLFVAIMGAQPRRHMWPLRCRLHGAYVLAIVRAASAVVIFFQDSAAPCLDQRPPRRLPACGCGRIVL</sequence>